<comment type="caution">
    <text evidence="6">The sequence shown here is derived from an EMBL/GenBank/DDBJ whole genome shotgun (WGS) entry which is preliminary data.</text>
</comment>
<keyword evidence="2" id="KW-0472">Membrane</keyword>
<dbReference type="Gene3D" id="2.40.170.20">
    <property type="entry name" value="TonB-dependent receptor, beta-barrel domain"/>
    <property type="match status" value="1"/>
</dbReference>
<dbReference type="Gene3D" id="2.170.130.10">
    <property type="entry name" value="TonB-dependent receptor, plug domain"/>
    <property type="match status" value="1"/>
</dbReference>
<comment type="subcellular location">
    <subcellularLocation>
        <location evidence="1">Cell outer membrane</location>
    </subcellularLocation>
</comment>
<dbReference type="EMBL" id="LWBP01000178">
    <property type="protein sequence ID" value="OQP59382.1"/>
    <property type="molecule type" value="Genomic_DNA"/>
</dbReference>
<dbReference type="SUPFAM" id="SSF56935">
    <property type="entry name" value="Porins"/>
    <property type="match status" value="1"/>
</dbReference>
<proteinExistence type="predicted"/>
<feature type="compositionally biased region" description="Basic and acidic residues" evidence="4">
    <location>
        <begin position="9"/>
        <end position="19"/>
    </location>
</feature>
<gene>
    <name evidence="6" type="ORF">A4R26_21435</name>
</gene>
<feature type="domain" description="TonB-dependent receptor plug" evidence="5">
    <location>
        <begin position="128"/>
        <end position="231"/>
    </location>
</feature>
<evidence type="ECO:0000256" key="4">
    <source>
        <dbReference type="SAM" id="MobiDB-lite"/>
    </source>
</evidence>
<dbReference type="InterPro" id="IPR037066">
    <property type="entry name" value="Plug_dom_sf"/>
</dbReference>
<protein>
    <recommendedName>
        <fullName evidence="5">TonB-dependent receptor plug domain-containing protein</fullName>
    </recommendedName>
</protein>
<feature type="region of interest" description="Disordered" evidence="4">
    <location>
        <begin position="1"/>
        <end position="42"/>
    </location>
</feature>
<dbReference type="Pfam" id="PF07715">
    <property type="entry name" value="Plug"/>
    <property type="match status" value="1"/>
</dbReference>
<evidence type="ECO:0000313" key="7">
    <source>
        <dbReference type="Proteomes" id="UP000192276"/>
    </source>
</evidence>
<evidence type="ECO:0000256" key="1">
    <source>
        <dbReference type="ARBA" id="ARBA00004442"/>
    </source>
</evidence>
<dbReference type="Proteomes" id="UP000192276">
    <property type="component" value="Unassembled WGS sequence"/>
</dbReference>
<dbReference type="AlphaFoldDB" id="A0A1V9FM16"/>
<evidence type="ECO:0000259" key="5">
    <source>
        <dbReference type="Pfam" id="PF07715"/>
    </source>
</evidence>
<evidence type="ECO:0000256" key="2">
    <source>
        <dbReference type="ARBA" id="ARBA00023136"/>
    </source>
</evidence>
<sequence length="1061" mass="121142">MSQLTRAQQDTRTKKKPPEKASTAKTKKTNTPNGGKVLDRRNEEPVADALVKNLSTGISKATNSDGWVMFEDLKPYTYLKVSGKNIITDTYYLGRQRGFVIYVEKKLSSNVATVAIHTGYQYFKKNSNTSANFSVKQAPFQQRVAINVPQRLEGLVPALLVTNNNPATNKPAGLTIGARTSLVNPYALIVIDDFPLEGNLININPDDVEDISVLRDATAIGIWGARAANGVVVIKTRSAKYIDRFRVSFNTSVGTAARPDPFQGERMSAAEHIFVDTTLFRTGFFDLMEKNRSHPALSPVVEALYNNGRTPAQRLAYFDTLSSLDNRQQLKKFFYRRSFRHHFFIQCEGGSDKHNFYFSTGYDRINPEVRSAIEERKTTLFNFNTKLNGLELSIGFSAAHRKQHNTNGVPEIMRPYEMLTDVSGHPAAIAWQYRHGYVDTAGKKTGLDWKYYPLQEFRLRNNTLTQTDYRYDVALKYNAAPVLPGLEINAFFQQQLADNRLKEIHDKESFFSRNLVNSFTQVRPNEIFKPVPEGHIADVYKTGYNITNFRLQLVYTKKWYGSRLIAMAGQDHIKRKEEYLRDRIYNYIENNWSGADNLNYNQLFPLYYNTSVAIPIPYYRLERSISHNYSSTYINALFRWKEKYDLSASARKERSNLFGTVTNRSFIPLLSCGLAWQLSAERFYRLKWLPVARFSITYGHTGNPPYNALAQRTLDYAGYNTNGDPFAFINSIGMSSLLWEKVRNIHIGFNARTFNDRIELSVNWYGKKARNVVSYIALNPTSGNNTLTGNYAGMASNNLDVVVETKNILRLFRWNTAFQLSVVKDRVTKVEDTLLPAWMYCDPEYITAVKGKPLYGLFSFDFKGLDNAGNPLGNKGIDYVNMVTANGDSDLVYNGRATPGIFGSITNDFSYKQFNLSVTLLYKLNYYFRRQSVNYYKLYLGQSAGSADFRQRWQQPGDEETKTVPSMPVTRRPDLNRDIFYNYSSVLTEKADHLRLQNIQLSYNLEGSVLKKLHLRMANFFLNCSNAGIIWRANKRGIDPDQLTGLRSPVLYTIGFRGTFK</sequence>
<name>A0A1V9FM16_9BACT</name>
<evidence type="ECO:0000313" key="6">
    <source>
        <dbReference type="EMBL" id="OQP59382.1"/>
    </source>
</evidence>
<accession>A0A1V9FM16</accession>
<keyword evidence="7" id="KW-1185">Reference proteome</keyword>
<dbReference type="InterPro" id="IPR012910">
    <property type="entry name" value="Plug_dom"/>
</dbReference>
<dbReference type="InterPro" id="IPR036942">
    <property type="entry name" value="Beta-barrel_TonB_sf"/>
</dbReference>
<reference evidence="7" key="1">
    <citation type="submission" date="2016-04" db="EMBL/GenBank/DDBJ databases">
        <authorList>
            <person name="Chen L."/>
            <person name="Zhuang W."/>
            <person name="Wang G."/>
        </authorList>
    </citation>
    <scope>NUCLEOTIDE SEQUENCE [LARGE SCALE GENOMIC DNA]</scope>
    <source>
        <strain evidence="7">208</strain>
    </source>
</reference>
<evidence type="ECO:0000256" key="3">
    <source>
        <dbReference type="ARBA" id="ARBA00023237"/>
    </source>
</evidence>
<organism evidence="6 7">
    <name type="scientific">Niastella populi</name>
    <dbReference type="NCBI Taxonomy" id="550983"/>
    <lineage>
        <taxon>Bacteria</taxon>
        <taxon>Pseudomonadati</taxon>
        <taxon>Bacteroidota</taxon>
        <taxon>Chitinophagia</taxon>
        <taxon>Chitinophagales</taxon>
        <taxon>Chitinophagaceae</taxon>
        <taxon>Niastella</taxon>
    </lineage>
</organism>
<feature type="compositionally biased region" description="Low complexity" evidence="4">
    <location>
        <begin position="20"/>
        <end position="36"/>
    </location>
</feature>
<dbReference type="GO" id="GO:0009279">
    <property type="term" value="C:cell outer membrane"/>
    <property type="evidence" value="ECO:0007669"/>
    <property type="project" value="UniProtKB-SubCell"/>
</dbReference>
<dbReference type="STRING" id="550983.A4R26_21435"/>
<keyword evidence="3" id="KW-0998">Cell outer membrane</keyword>